<evidence type="ECO:0000256" key="4">
    <source>
        <dbReference type="ARBA" id="ARBA00012775"/>
    </source>
</evidence>
<dbReference type="GeneTree" id="ENSGT00950000183011"/>
<keyword evidence="7" id="KW-0862">Zinc</keyword>
<evidence type="ECO:0000256" key="5">
    <source>
        <dbReference type="ARBA" id="ARBA00022723"/>
    </source>
</evidence>
<evidence type="ECO:0000256" key="2">
    <source>
        <dbReference type="ARBA" id="ARBA00004955"/>
    </source>
</evidence>
<comment type="similarity">
    <text evidence="3 9">Belongs to the metallo-dependent hydrolases superfamily. Adenosine and AMP deaminases family.</text>
</comment>
<dbReference type="InterPro" id="IPR006650">
    <property type="entry name" value="A/AMP_deam_AS"/>
</dbReference>
<protein>
    <recommendedName>
        <fullName evidence="4 9">AMP deaminase</fullName>
        <ecNumber evidence="4 9">3.5.4.6</ecNumber>
    </recommendedName>
</protein>
<dbReference type="PIRSF" id="PIRSF001251">
    <property type="entry name" value="AMP_deaminase_met"/>
    <property type="match status" value="1"/>
</dbReference>
<proteinExistence type="inferred from homology"/>
<sequence length="722" mass="83328">MVLYERNAFLLLELSVRITETDDKMRAFAEQVFASETKDETIRDEISMFDVAEDCPIIHHEMAHHLLHYLIFHSKKRSRTMAVPTGASQAAATVVSVEVDTPTYLEVPDFQRVAVIGDYAAGVTMDDFELACRGLYRALTIREKYMRLAFQRFPRTASQYLRQTEGESFRPEEQLEPVFTSPPKEGEDPFDVKNLPKNLGYVARMKDGVIYVYNDAAAADKHQPKDMPYPDLNTFIDDMNFLIALIAQGPTKTYTHRRLKFLMSKFNVHEMLNEMEEMKEVKKNPHRDFYNCRKVDTHIHAAACMNQKHLLRFIKKSYRVDAERVVHNLKGKEVTMKELFQSLNLHPYDLTVDSLDVHAGRQTFQRFDKFNAKYNPVGASELRDLYLKTENHINGEYFATIIKEVASDLEEARYQYAEPRLSIYGCNANEWNKLSNWFVSLLFVLNFVPHFGKMLENIFLPVFKATIDPQSSPELSIFLKHVTGFDSVDDESKHSGHMFSTKSPKPEEWDIAKNPSYTYYIYYMYANIAALNQLRKQRGMNTFMFRPHCGEAGAITHLLAAFMTADNISHGLNLKKSPVLQYLYVLTQIPIAMSPLSNNSLFLEYAKNPLLEFHKKGLVVSLSTDDPMQFHYTKEPLMEEYAIAAQVFKLSTCDMCEIARNSVLQSALSDEEKCHFLGKDYLKEGPEGNDIRKTNVPQIRMAYRYETLCYELNLIKEGLKSE</sequence>
<dbReference type="Gene3D" id="3.20.20.140">
    <property type="entry name" value="Metal-dependent hydrolases"/>
    <property type="match status" value="1"/>
</dbReference>
<evidence type="ECO:0000313" key="10">
    <source>
        <dbReference type="Ensembl" id="ENSACLP00000055807.1"/>
    </source>
</evidence>
<comment type="catalytic activity">
    <reaction evidence="9">
        <text>AMP + H2O + H(+) = IMP + NH4(+)</text>
        <dbReference type="Rhea" id="RHEA:14777"/>
        <dbReference type="ChEBI" id="CHEBI:15377"/>
        <dbReference type="ChEBI" id="CHEBI:15378"/>
        <dbReference type="ChEBI" id="CHEBI:28938"/>
        <dbReference type="ChEBI" id="CHEBI:58053"/>
        <dbReference type="ChEBI" id="CHEBI:456215"/>
        <dbReference type="EC" id="3.5.4.6"/>
    </reaction>
</comment>
<keyword evidence="11" id="KW-1185">Reference proteome</keyword>
<accession>A0AAX7TGP4</accession>
<comment type="cofactor">
    <cofactor evidence="1 9">
        <name>Zn(2+)</name>
        <dbReference type="ChEBI" id="CHEBI:29105"/>
    </cofactor>
</comment>
<name>A0AAX7TGP4_ASTCA</name>
<dbReference type="GO" id="GO:0046872">
    <property type="term" value="F:metal ion binding"/>
    <property type="evidence" value="ECO:0007669"/>
    <property type="project" value="UniProtKB-KW"/>
</dbReference>
<dbReference type="GO" id="GO:0032264">
    <property type="term" value="P:IMP salvage"/>
    <property type="evidence" value="ECO:0007669"/>
    <property type="project" value="InterPro"/>
</dbReference>
<dbReference type="Ensembl" id="ENSACLT00000061029.1">
    <property type="protein sequence ID" value="ENSACLP00000055807.1"/>
    <property type="gene ID" value="ENSACLG00000013276.2"/>
</dbReference>
<evidence type="ECO:0000256" key="8">
    <source>
        <dbReference type="ARBA" id="ARBA00023080"/>
    </source>
</evidence>
<dbReference type="GO" id="GO:0005829">
    <property type="term" value="C:cytosol"/>
    <property type="evidence" value="ECO:0007669"/>
    <property type="project" value="TreeGrafter"/>
</dbReference>
<dbReference type="PANTHER" id="PTHR11359:SF1">
    <property type="entry name" value="AMP DEAMINASE 1"/>
    <property type="match status" value="1"/>
</dbReference>
<reference evidence="10" key="4">
    <citation type="submission" date="2025-09" db="UniProtKB">
        <authorList>
            <consortium name="Ensembl"/>
        </authorList>
    </citation>
    <scope>IDENTIFICATION</scope>
</reference>
<dbReference type="InterPro" id="IPR032466">
    <property type="entry name" value="Metal_Hydrolase"/>
</dbReference>
<reference evidence="10" key="3">
    <citation type="submission" date="2025-08" db="UniProtKB">
        <authorList>
            <consortium name="Ensembl"/>
        </authorList>
    </citation>
    <scope>IDENTIFICATION</scope>
</reference>
<dbReference type="PANTHER" id="PTHR11359">
    <property type="entry name" value="AMP DEAMINASE"/>
    <property type="match status" value="1"/>
</dbReference>
<organism evidence="10 11">
    <name type="scientific">Astatotilapia calliptera</name>
    <name type="common">Eastern happy</name>
    <name type="synonym">Chromis callipterus</name>
    <dbReference type="NCBI Taxonomy" id="8154"/>
    <lineage>
        <taxon>Eukaryota</taxon>
        <taxon>Metazoa</taxon>
        <taxon>Chordata</taxon>
        <taxon>Craniata</taxon>
        <taxon>Vertebrata</taxon>
        <taxon>Euteleostomi</taxon>
        <taxon>Actinopterygii</taxon>
        <taxon>Neopterygii</taxon>
        <taxon>Teleostei</taxon>
        <taxon>Neoteleostei</taxon>
        <taxon>Acanthomorphata</taxon>
        <taxon>Ovalentaria</taxon>
        <taxon>Cichlomorphae</taxon>
        <taxon>Cichliformes</taxon>
        <taxon>Cichlidae</taxon>
        <taxon>African cichlids</taxon>
        <taxon>Pseudocrenilabrinae</taxon>
        <taxon>Haplochromini</taxon>
        <taxon>Astatotilapia</taxon>
    </lineage>
</organism>
<dbReference type="GO" id="GO:0046033">
    <property type="term" value="P:AMP metabolic process"/>
    <property type="evidence" value="ECO:0007669"/>
    <property type="project" value="TreeGrafter"/>
</dbReference>
<evidence type="ECO:0000256" key="3">
    <source>
        <dbReference type="ARBA" id="ARBA00006676"/>
    </source>
</evidence>
<dbReference type="AlphaFoldDB" id="A0AAX7TGP4"/>
<reference evidence="10 11" key="1">
    <citation type="submission" date="2018-05" db="EMBL/GenBank/DDBJ databases">
        <authorList>
            <person name="Datahose"/>
        </authorList>
    </citation>
    <scope>NUCLEOTIDE SEQUENCE</scope>
</reference>
<dbReference type="Proteomes" id="UP000265100">
    <property type="component" value="Chromosome 20"/>
</dbReference>
<reference evidence="11" key="2">
    <citation type="submission" date="2023-03" db="EMBL/GenBank/DDBJ databases">
        <authorList>
            <consortium name="Wellcome Sanger Institute Data Sharing"/>
        </authorList>
    </citation>
    <scope>NUCLEOTIDE SEQUENCE [LARGE SCALE GENOMIC DNA]</scope>
</reference>
<keyword evidence="5 9" id="KW-0479">Metal-binding</keyword>
<comment type="pathway">
    <text evidence="2">Purine metabolism; IMP biosynthesis via salvage pathway; IMP from AMP: step 1/1.</text>
</comment>
<evidence type="ECO:0000256" key="9">
    <source>
        <dbReference type="PIRNR" id="PIRNR001251"/>
    </source>
</evidence>
<evidence type="ECO:0000256" key="7">
    <source>
        <dbReference type="ARBA" id="ARBA00022833"/>
    </source>
</evidence>
<dbReference type="Pfam" id="PF19326">
    <property type="entry name" value="AMP_deaminase"/>
    <property type="match status" value="2"/>
</dbReference>
<evidence type="ECO:0000256" key="1">
    <source>
        <dbReference type="ARBA" id="ARBA00001947"/>
    </source>
</evidence>
<evidence type="ECO:0000256" key="6">
    <source>
        <dbReference type="ARBA" id="ARBA00022801"/>
    </source>
</evidence>
<keyword evidence="8" id="KW-0546">Nucleotide metabolism</keyword>
<dbReference type="SUPFAM" id="SSF51556">
    <property type="entry name" value="Metallo-dependent hydrolases"/>
    <property type="match status" value="1"/>
</dbReference>
<dbReference type="GO" id="GO:0003876">
    <property type="term" value="F:AMP deaminase activity"/>
    <property type="evidence" value="ECO:0007669"/>
    <property type="project" value="UniProtKB-EC"/>
</dbReference>
<dbReference type="FunFam" id="4.10.800.20:FF:000001">
    <property type="entry name" value="AMP deaminase"/>
    <property type="match status" value="1"/>
</dbReference>
<dbReference type="EC" id="3.5.4.6" evidence="4 9"/>
<evidence type="ECO:0000313" key="11">
    <source>
        <dbReference type="Proteomes" id="UP000265100"/>
    </source>
</evidence>
<dbReference type="Gene3D" id="4.10.800.20">
    <property type="match status" value="1"/>
</dbReference>
<keyword evidence="6 9" id="KW-0378">Hydrolase</keyword>
<dbReference type="PROSITE" id="PS00485">
    <property type="entry name" value="A_DEAMINASE"/>
    <property type="match status" value="1"/>
</dbReference>
<dbReference type="InterPro" id="IPR006329">
    <property type="entry name" value="AMPD"/>
</dbReference>
<gene>
    <name evidence="10" type="primary">AMPD1</name>
</gene>